<dbReference type="GO" id="GO:0036297">
    <property type="term" value="P:interstrand cross-link repair"/>
    <property type="evidence" value="ECO:0007669"/>
    <property type="project" value="TreeGrafter"/>
</dbReference>
<keyword evidence="7" id="KW-1185">Reference proteome</keyword>
<evidence type="ECO:0000256" key="3">
    <source>
        <dbReference type="SAM" id="MobiDB-lite"/>
    </source>
</evidence>
<evidence type="ECO:0000256" key="1">
    <source>
        <dbReference type="ARBA" id="ARBA00022741"/>
    </source>
</evidence>
<dbReference type="SMART" id="SM00490">
    <property type="entry name" value="HELICc"/>
    <property type="match status" value="1"/>
</dbReference>
<dbReference type="GO" id="GO:0003676">
    <property type="term" value="F:nucleic acid binding"/>
    <property type="evidence" value="ECO:0007669"/>
    <property type="project" value="InterPro"/>
</dbReference>
<comment type="caution">
    <text evidence="6">The sequence shown here is derived from an EMBL/GenBank/DDBJ whole genome shotgun (WGS) entry which is preliminary data.</text>
</comment>
<dbReference type="AlphaFoldDB" id="A0A5D8Z419"/>
<evidence type="ECO:0000259" key="5">
    <source>
        <dbReference type="PROSITE" id="PS51194"/>
    </source>
</evidence>
<dbReference type="Proteomes" id="UP000323164">
    <property type="component" value="Unassembled WGS sequence"/>
</dbReference>
<dbReference type="Pfam" id="PF00270">
    <property type="entry name" value="DEAD"/>
    <property type="match status" value="1"/>
</dbReference>
<evidence type="ECO:0000256" key="2">
    <source>
        <dbReference type="ARBA" id="ARBA00022840"/>
    </source>
</evidence>
<sequence length="822" mass="89855">MATTGRELARHGTGRRANTGDDATVPARAARGDGAGLTQALARRYADRITGHFTLPGREGAYAELPADLPAALAGALKSRGIERLYSHQAEAWAATRRGEHVVVVTPTASGKSLCYTLPVVTAAMERGAKALYLFPTKALAQDQVAELLELSRAGDLGLKAFTFDGDTPGDARQAIRLHGDIVVSNPDMLHQGILPHHTKWAQFFENLQYVVIDEVHTYRGVFGSHVTNVLRRLKRICAFYGSNPQFILCSATIGNPQQHAEALIEHGVTAITESGAPTGDKHVLLWNPPVVNPDLGLRASARSQSNRIARLAIKAGLKTLVFAQTRLMVEVLTKYLKDVFDHDPRKPPRIRAYRGGYLPTERREVERSMRAGDIDGIVSTSALELGVDIGSLDVVILNGYPGSVAGTWQRFGRAGRRQQPSLGVLVANSQPLDQYVVRHPEFFIDAPPEHARIAPDQPLILFDHIRCAAFELVFVTGENFGPIEPELYLEALAETEVVHREGDRWEWIADSYPANAVSLRSVADGNFVVVDRTDGRQQIIAEVDYSAAALTLYEGAIHMVQSTPYQVERLDWEGRKAYVTRTFVDYYTDSIDYTKLKVLAEFDRAPAGDGDARHGEVHMVRRVAGYKKIRYYTHENIGYGPVTLPDQELHTTAAWWQIPQPQLLAWFASRQDALDGFLGAGYALHVVATLAVMADARDLQKAIGNGDGGWFATADTHGRGQLRGGEGQELAPFELQQFVPTLYLYDNFPGGVGLSEPLWTRQAELVQRAIELVERCDCRGGCPACVGPILAAEEERAGATSPKALASRVLTLLATGSGAAA</sequence>
<dbReference type="GO" id="GO:0005524">
    <property type="term" value="F:ATP binding"/>
    <property type="evidence" value="ECO:0007669"/>
    <property type="project" value="UniProtKB-KW"/>
</dbReference>
<dbReference type="InterPro" id="IPR001650">
    <property type="entry name" value="Helicase_C-like"/>
</dbReference>
<dbReference type="GO" id="GO:0006289">
    <property type="term" value="P:nucleotide-excision repair"/>
    <property type="evidence" value="ECO:0007669"/>
    <property type="project" value="TreeGrafter"/>
</dbReference>
<dbReference type="OrthoDB" id="9760034at2"/>
<dbReference type="Gene3D" id="3.40.50.300">
    <property type="entry name" value="P-loop containing nucleotide triphosphate hydrolases"/>
    <property type="match status" value="2"/>
</dbReference>
<dbReference type="Pfam" id="PF00271">
    <property type="entry name" value="Helicase_C"/>
    <property type="match status" value="1"/>
</dbReference>
<dbReference type="InterPro" id="IPR027417">
    <property type="entry name" value="P-loop_NTPase"/>
</dbReference>
<feature type="region of interest" description="Disordered" evidence="3">
    <location>
        <begin position="1"/>
        <end position="31"/>
    </location>
</feature>
<name>A0A5D8Z419_9GAMM</name>
<evidence type="ECO:0000259" key="4">
    <source>
        <dbReference type="PROSITE" id="PS51192"/>
    </source>
</evidence>
<dbReference type="Pfam" id="PF22982">
    <property type="entry name" value="WHD_HRQ1"/>
    <property type="match status" value="1"/>
</dbReference>
<evidence type="ECO:0000313" key="6">
    <source>
        <dbReference type="EMBL" id="TZF89521.1"/>
    </source>
</evidence>
<dbReference type="InterPro" id="IPR055227">
    <property type="entry name" value="HRQ1_WHD"/>
</dbReference>
<gene>
    <name evidence="6" type="ORF">FW784_08700</name>
</gene>
<keyword evidence="1" id="KW-0547">Nucleotide-binding</keyword>
<keyword evidence="6" id="KW-0347">Helicase</keyword>
<dbReference type="InterPro" id="IPR018973">
    <property type="entry name" value="MZB"/>
</dbReference>
<proteinExistence type="predicted"/>
<accession>A0A5D8Z419</accession>
<dbReference type="PROSITE" id="PS51192">
    <property type="entry name" value="HELICASE_ATP_BIND_1"/>
    <property type="match status" value="1"/>
</dbReference>
<dbReference type="SMART" id="SM00487">
    <property type="entry name" value="DEXDc"/>
    <property type="match status" value="1"/>
</dbReference>
<dbReference type="CDD" id="cd18797">
    <property type="entry name" value="SF2_C_Hrq"/>
    <property type="match status" value="1"/>
</dbReference>
<dbReference type="RefSeq" id="WP_149352957.1">
    <property type="nucleotide sequence ID" value="NZ_VTRV01000082.1"/>
</dbReference>
<dbReference type="CDD" id="cd17923">
    <property type="entry name" value="DEXHc_Hrq1-like"/>
    <property type="match status" value="1"/>
</dbReference>
<dbReference type="GO" id="GO:0043138">
    <property type="term" value="F:3'-5' DNA helicase activity"/>
    <property type="evidence" value="ECO:0007669"/>
    <property type="project" value="TreeGrafter"/>
</dbReference>
<dbReference type="EMBL" id="VTRV01000082">
    <property type="protein sequence ID" value="TZF89521.1"/>
    <property type="molecule type" value="Genomic_DNA"/>
</dbReference>
<protein>
    <submittedName>
        <fullName evidence="6">DEAD/DEAH box helicase</fullName>
    </submittedName>
</protein>
<reference evidence="6 7" key="1">
    <citation type="submission" date="2019-08" db="EMBL/GenBank/DDBJ databases">
        <title>Draft genome sequence of Lysobacter sp. UKS-15.</title>
        <authorList>
            <person name="Im W.-T."/>
        </authorList>
    </citation>
    <scope>NUCLEOTIDE SEQUENCE [LARGE SCALE GENOMIC DNA]</scope>
    <source>
        <strain evidence="6 7">UKS-15</strain>
    </source>
</reference>
<feature type="non-terminal residue" evidence="6">
    <location>
        <position position="822"/>
    </location>
</feature>
<organism evidence="6 7">
    <name type="scientific">Cognatilysobacter lacus</name>
    <dbReference type="NCBI Taxonomy" id="1643323"/>
    <lineage>
        <taxon>Bacteria</taxon>
        <taxon>Pseudomonadati</taxon>
        <taxon>Pseudomonadota</taxon>
        <taxon>Gammaproteobacteria</taxon>
        <taxon>Lysobacterales</taxon>
        <taxon>Lysobacteraceae</taxon>
        <taxon>Cognatilysobacter</taxon>
    </lineage>
</organism>
<dbReference type="PROSITE" id="PS51194">
    <property type="entry name" value="HELICASE_CTER"/>
    <property type="match status" value="1"/>
</dbReference>
<dbReference type="InterPro" id="IPR014001">
    <property type="entry name" value="Helicase_ATP-bd"/>
</dbReference>
<keyword evidence="2" id="KW-0067">ATP-binding</keyword>
<dbReference type="PANTHER" id="PTHR47957">
    <property type="entry name" value="ATP-DEPENDENT HELICASE HRQ1"/>
    <property type="match status" value="1"/>
</dbReference>
<feature type="domain" description="Helicase ATP-binding" evidence="4">
    <location>
        <begin position="93"/>
        <end position="272"/>
    </location>
</feature>
<dbReference type="PANTHER" id="PTHR47957:SF3">
    <property type="entry name" value="ATP-DEPENDENT HELICASE HRQ1"/>
    <property type="match status" value="1"/>
</dbReference>
<keyword evidence="6" id="KW-0378">Hydrolase</keyword>
<dbReference type="InterPro" id="IPR011545">
    <property type="entry name" value="DEAD/DEAH_box_helicase_dom"/>
</dbReference>
<evidence type="ECO:0000313" key="7">
    <source>
        <dbReference type="Proteomes" id="UP000323164"/>
    </source>
</evidence>
<dbReference type="SUPFAM" id="SSF52540">
    <property type="entry name" value="P-loop containing nucleoside triphosphate hydrolases"/>
    <property type="match status" value="1"/>
</dbReference>
<feature type="domain" description="Helicase C-terminal" evidence="5">
    <location>
        <begin position="308"/>
        <end position="460"/>
    </location>
</feature>
<dbReference type="Pfam" id="PF09369">
    <property type="entry name" value="MZB"/>
    <property type="match status" value="1"/>
</dbReference>